<dbReference type="AlphaFoldDB" id="A0A1W6LGY0"/>
<feature type="region of interest" description="Disordered" evidence="1">
    <location>
        <begin position="17"/>
        <end position="49"/>
    </location>
</feature>
<sequence length="370" mass="38620">MSDLSISPVAMRALLELPELPPQETPKSPLEALTLGAQSGGLGDPRTNGVAALGIAPEAATTLPEAQVDGGHEYTSPTLALMAQAVQGTPRPDGPAPATVEANAAPRHEAAVEAGAPADAGAAPLPADLPATVAVASLLHVAVPEFRTRTDASPAVERGRLALDADADEDGGGEGREDDEPPAEASEPVITPLPATSGDATLYARIVARLQQLTGESPVADEVLGELRRQRRVVLVTPSTLLPGPKTPAHVDVLWPLPTGGRALRLGGELWWARVPVPETWWCAHLVKSRSADHQHHLAPRPGDEAARDVAVCLGSQALSAGAGAQVCVRVRDTTRLWRALEPQWSLRVAVGTRPWTARTAVRPEIGHVA</sequence>
<evidence type="ECO:0000313" key="3">
    <source>
        <dbReference type="Proteomes" id="UP000193427"/>
    </source>
</evidence>
<reference evidence="2 3" key="1">
    <citation type="submission" date="2016-04" db="EMBL/GenBank/DDBJ databases">
        <title>Complete genome sequence of natural rubber-degrading, novel Gram-negative bacterium, Rhizobacter gummiphilus strain NS21.</title>
        <authorList>
            <person name="Tabata M."/>
            <person name="Kasai D."/>
            <person name="Fukuda M."/>
        </authorList>
    </citation>
    <scope>NUCLEOTIDE SEQUENCE [LARGE SCALE GENOMIC DNA]</scope>
    <source>
        <strain evidence="2 3">NS21</strain>
    </source>
</reference>
<dbReference type="EMBL" id="CP015118">
    <property type="protein sequence ID" value="ARN23531.1"/>
    <property type="molecule type" value="Genomic_DNA"/>
</dbReference>
<proteinExistence type="predicted"/>
<dbReference type="Proteomes" id="UP000193427">
    <property type="component" value="Chromosome"/>
</dbReference>
<dbReference type="RefSeq" id="WP_085753857.1">
    <property type="nucleotide sequence ID" value="NZ_BSPR01000017.1"/>
</dbReference>
<evidence type="ECO:0000313" key="2">
    <source>
        <dbReference type="EMBL" id="ARN23531.1"/>
    </source>
</evidence>
<dbReference type="STRING" id="946333.A4W93_28570"/>
<keyword evidence="3" id="KW-1185">Reference proteome</keyword>
<dbReference type="KEGG" id="rgu:A4W93_28570"/>
<accession>A0A1W6LGY0</accession>
<feature type="region of interest" description="Disordered" evidence="1">
    <location>
        <begin position="154"/>
        <end position="194"/>
    </location>
</feature>
<feature type="compositionally biased region" description="Acidic residues" evidence="1">
    <location>
        <begin position="165"/>
        <end position="182"/>
    </location>
</feature>
<name>A0A1W6LGY0_9BURK</name>
<evidence type="ECO:0000256" key="1">
    <source>
        <dbReference type="SAM" id="MobiDB-lite"/>
    </source>
</evidence>
<protein>
    <submittedName>
        <fullName evidence="2">Uncharacterized protein</fullName>
    </submittedName>
</protein>
<gene>
    <name evidence="2" type="ORF">A4W93_28570</name>
</gene>
<organism evidence="2 3">
    <name type="scientific">Piscinibacter gummiphilus</name>
    <dbReference type="NCBI Taxonomy" id="946333"/>
    <lineage>
        <taxon>Bacteria</taxon>
        <taxon>Pseudomonadati</taxon>
        <taxon>Pseudomonadota</taxon>
        <taxon>Betaproteobacteria</taxon>
        <taxon>Burkholderiales</taxon>
        <taxon>Sphaerotilaceae</taxon>
        <taxon>Piscinibacter</taxon>
    </lineage>
</organism>